<evidence type="ECO:0000256" key="3">
    <source>
        <dbReference type="ARBA" id="ARBA00022540"/>
    </source>
</evidence>
<dbReference type="Pfam" id="PF26291">
    <property type="entry name" value="SWIB_eIF2D"/>
    <property type="match status" value="1"/>
</dbReference>
<keyword evidence="2" id="KW-0963">Cytoplasm</keyword>
<dbReference type="InterPro" id="IPR039759">
    <property type="entry name" value="eIF2D_SUI1"/>
</dbReference>
<dbReference type="InterPro" id="IPR003121">
    <property type="entry name" value="SWIB_MDM2_domain"/>
</dbReference>
<feature type="domain" description="SUI1" evidence="5">
    <location>
        <begin position="555"/>
        <end position="618"/>
    </location>
</feature>
<sequence length="668" mass="74793">TDSFCCSTALWLRPCNEGGFLCRSFQAINGSPFLKHFPPSWGIHDRQNSKFSQNRSLGISLNMFVKPFRVKSNTAIKGSDRRKLRNDVAAVFPTLTSEQLAEVVPMKEELNIIKIYTHKGETVTVYANGKNPILFEMEKMLYPTDLMLPGVIIPKCGLPQVKRGTLSAVTLVKNRAPVAIGTAIMTTAEMVAAGMKGKGFTVLHTYMDHLWAIGDKSSPPTIPPLEIEPSETVAGEEEEQKNEEGETPESSLSLDPSLQMDIEHLNLEEDISCTIIGEKEELSENDAAEKTEECEPNISQEMEDNRSPQEQMDALLYQCFFHALKCKVKKSELPLLTSTFLRNYMFSCCPKDQQLDIKKSSYKKLSKFLQSMQQQKILQVKELNKGVESIVEVDWRHESIRSFIVPETATSEMSVQDCKGDDQEQLYHPPEIIPLYGISSKMAPLFQESGYKKGHTLSSSEVRSVIVSYVKANELVDEINKKCVRNEPLSKEIRIFVKVNPILCDCLLDKAEQDEISKLKWDDLLSRCLNKLEPFHQVTFWGQEPVVRKGNILPIDVTVAQRSSNKKVTIIKNLELYGLDPQAVASTLQQKVQASTTIVAIPGAKQFQTLIVHSSKLDMNTDCLPLLKAVMGKKTTLEDDITKDDENLANLLGSRAEAAPVTDSTDVL</sequence>
<dbReference type="Pfam" id="PF25304">
    <property type="entry name" value="WHD_eIF2D"/>
    <property type="match status" value="1"/>
</dbReference>
<dbReference type="CDD" id="cd11610">
    <property type="entry name" value="eIF2D_N"/>
    <property type="match status" value="1"/>
</dbReference>
<evidence type="ECO:0000259" key="6">
    <source>
        <dbReference type="PROSITE" id="PS51925"/>
    </source>
</evidence>
<feature type="region of interest" description="Disordered" evidence="4">
    <location>
        <begin position="217"/>
        <end position="256"/>
    </location>
</feature>
<dbReference type="Gene3D" id="3.10.400.20">
    <property type="match status" value="2"/>
</dbReference>
<organism evidence="7 8">
    <name type="scientific">Ophiophagus hannah</name>
    <name type="common">King cobra</name>
    <name type="synonym">Naja hannah</name>
    <dbReference type="NCBI Taxonomy" id="8665"/>
    <lineage>
        <taxon>Eukaryota</taxon>
        <taxon>Metazoa</taxon>
        <taxon>Chordata</taxon>
        <taxon>Craniata</taxon>
        <taxon>Vertebrata</taxon>
        <taxon>Euteleostomi</taxon>
        <taxon>Lepidosauria</taxon>
        <taxon>Squamata</taxon>
        <taxon>Bifurcata</taxon>
        <taxon>Unidentata</taxon>
        <taxon>Episquamata</taxon>
        <taxon>Toxicofera</taxon>
        <taxon>Serpentes</taxon>
        <taxon>Colubroidea</taxon>
        <taxon>Elapidae</taxon>
        <taxon>Elapinae</taxon>
        <taxon>Ophiophagus</taxon>
    </lineage>
</organism>
<comment type="similarity">
    <text evidence="1">Belongs to the eIF2D family.</text>
</comment>
<dbReference type="CDD" id="cd11608">
    <property type="entry name" value="eIF2D_C"/>
    <property type="match status" value="1"/>
</dbReference>
<evidence type="ECO:0000256" key="4">
    <source>
        <dbReference type="SAM" id="MobiDB-lite"/>
    </source>
</evidence>
<dbReference type="InterPro" id="IPR036877">
    <property type="entry name" value="SUI1_dom_sf"/>
</dbReference>
<keyword evidence="8" id="KW-1185">Reference proteome</keyword>
<evidence type="ECO:0000313" key="8">
    <source>
        <dbReference type="Proteomes" id="UP000018936"/>
    </source>
</evidence>
<keyword evidence="3 7" id="KW-0396">Initiation factor</keyword>
<evidence type="ECO:0000313" key="7">
    <source>
        <dbReference type="EMBL" id="ETE62213.1"/>
    </source>
</evidence>
<keyword evidence="3 7" id="KW-0648">Protein biosynthesis</keyword>
<dbReference type="PANTHER" id="PTHR12217:SF4">
    <property type="entry name" value="EUKARYOTIC TRANSLATION INITIATION FACTOR 2D"/>
    <property type="match status" value="1"/>
</dbReference>
<dbReference type="InterPro" id="IPR015947">
    <property type="entry name" value="PUA-like_sf"/>
</dbReference>
<name>V8NKL3_OPHHA</name>
<evidence type="ECO:0000256" key="2">
    <source>
        <dbReference type="ARBA" id="ARBA00022490"/>
    </source>
</evidence>
<dbReference type="OrthoDB" id="199771at2759"/>
<dbReference type="AlphaFoldDB" id="V8NKL3"/>
<feature type="compositionally biased region" description="Acidic residues" evidence="4">
    <location>
        <begin position="234"/>
        <end position="247"/>
    </location>
</feature>
<proteinExistence type="inferred from homology"/>
<dbReference type="PROSITE" id="PS51925">
    <property type="entry name" value="SWIB_MDM2"/>
    <property type="match status" value="1"/>
</dbReference>
<dbReference type="GO" id="GO:0001731">
    <property type="term" value="P:formation of translation preinitiation complex"/>
    <property type="evidence" value="ECO:0007669"/>
    <property type="project" value="InterPro"/>
</dbReference>
<dbReference type="Pfam" id="PF26292">
    <property type="entry name" value="PUA_elF2D"/>
    <property type="match status" value="1"/>
</dbReference>
<dbReference type="Gene3D" id="3.30.780.10">
    <property type="entry name" value="SUI1-like domain"/>
    <property type="match status" value="1"/>
</dbReference>
<gene>
    <name evidence="7" type="primary">EIF2D</name>
    <name evidence="7" type="ORF">L345_12035</name>
</gene>
<dbReference type="GO" id="GO:0003743">
    <property type="term" value="F:translation initiation factor activity"/>
    <property type="evidence" value="ECO:0007669"/>
    <property type="project" value="UniProtKB-KW"/>
</dbReference>
<dbReference type="Proteomes" id="UP000018936">
    <property type="component" value="Unassembled WGS sequence"/>
</dbReference>
<dbReference type="InterPro" id="IPR058886">
    <property type="entry name" value="SWIB_eIF2D"/>
</dbReference>
<dbReference type="InterPro" id="IPR001950">
    <property type="entry name" value="SUI1"/>
</dbReference>
<dbReference type="InterPro" id="IPR048247">
    <property type="entry name" value="eIF2D_N"/>
</dbReference>
<evidence type="ECO:0000259" key="5">
    <source>
        <dbReference type="PROSITE" id="PS50296"/>
    </source>
</evidence>
<dbReference type="SUPFAM" id="SSF47592">
    <property type="entry name" value="SWIB/MDM2 domain"/>
    <property type="match status" value="1"/>
</dbReference>
<dbReference type="Pfam" id="PF01253">
    <property type="entry name" value="SUI1"/>
    <property type="match status" value="1"/>
</dbReference>
<dbReference type="InterPro" id="IPR039757">
    <property type="entry name" value="EIF2D"/>
</dbReference>
<evidence type="ECO:0000256" key="1">
    <source>
        <dbReference type="ARBA" id="ARBA00010359"/>
    </source>
</evidence>
<feature type="region of interest" description="Disordered" evidence="4">
    <location>
        <begin position="280"/>
        <end position="308"/>
    </location>
</feature>
<protein>
    <submittedName>
        <fullName evidence="7">Eukaryotic translation initiation factor 2D</fullName>
    </submittedName>
</protein>
<dbReference type="PANTHER" id="PTHR12217">
    <property type="entry name" value="EUKARYOTIC TRANSLATION INITIATION FACTOR 2D"/>
    <property type="match status" value="1"/>
</dbReference>
<dbReference type="InterPro" id="IPR057429">
    <property type="entry name" value="WH_eIF2D"/>
</dbReference>
<dbReference type="PROSITE" id="PS50296">
    <property type="entry name" value="SUI1"/>
    <property type="match status" value="1"/>
</dbReference>
<feature type="non-terminal residue" evidence="7">
    <location>
        <position position="1"/>
    </location>
</feature>
<dbReference type="InterPro" id="IPR036885">
    <property type="entry name" value="SWIB_MDM2_dom_sf"/>
</dbReference>
<accession>V8NKL3</accession>
<dbReference type="InterPro" id="IPR048248">
    <property type="entry name" value="PUA_eIF2d-like"/>
</dbReference>
<feature type="compositionally biased region" description="Basic and acidic residues" evidence="4">
    <location>
        <begin position="280"/>
        <end position="293"/>
    </location>
</feature>
<dbReference type="SUPFAM" id="SSF55159">
    <property type="entry name" value="eIF1-like"/>
    <property type="match status" value="1"/>
</dbReference>
<comment type="caution">
    <text evidence="7">The sequence shown here is derived from an EMBL/GenBank/DDBJ whole genome shotgun (WGS) entry which is preliminary data.</text>
</comment>
<reference evidence="7 8" key="1">
    <citation type="journal article" date="2013" name="Proc. Natl. Acad. Sci. U.S.A.">
        <title>The king cobra genome reveals dynamic gene evolution and adaptation in the snake venom system.</title>
        <authorList>
            <person name="Vonk F.J."/>
            <person name="Casewell N.R."/>
            <person name="Henkel C.V."/>
            <person name="Heimberg A.M."/>
            <person name="Jansen H.J."/>
            <person name="McCleary R.J."/>
            <person name="Kerkkamp H.M."/>
            <person name="Vos R.A."/>
            <person name="Guerreiro I."/>
            <person name="Calvete J.J."/>
            <person name="Wuster W."/>
            <person name="Woods A.E."/>
            <person name="Logan J.M."/>
            <person name="Harrison R.A."/>
            <person name="Castoe T.A."/>
            <person name="de Koning A.P."/>
            <person name="Pollock D.D."/>
            <person name="Yandell M."/>
            <person name="Calderon D."/>
            <person name="Renjifo C."/>
            <person name="Currier R.B."/>
            <person name="Salgado D."/>
            <person name="Pla D."/>
            <person name="Sanz L."/>
            <person name="Hyder A.S."/>
            <person name="Ribeiro J.M."/>
            <person name="Arntzen J.W."/>
            <person name="van den Thillart G.E."/>
            <person name="Boetzer M."/>
            <person name="Pirovano W."/>
            <person name="Dirks R.P."/>
            <person name="Spaink H.P."/>
            <person name="Duboule D."/>
            <person name="McGlinn E."/>
            <person name="Kini R.M."/>
            <person name="Richardson M.K."/>
        </authorList>
    </citation>
    <scope>NUCLEOTIDE SEQUENCE</scope>
    <source>
        <tissue evidence="7">Blood</tissue>
    </source>
</reference>
<dbReference type="SUPFAM" id="SSF88697">
    <property type="entry name" value="PUA domain-like"/>
    <property type="match status" value="1"/>
</dbReference>
<dbReference type="EMBL" id="AZIM01003387">
    <property type="protein sequence ID" value="ETE62213.1"/>
    <property type="molecule type" value="Genomic_DNA"/>
</dbReference>
<feature type="domain" description="DM2" evidence="6">
    <location>
        <begin position="434"/>
        <end position="531"/>
    </location>
</feature>
<dbReference type="CDD" id="cd21156">
    <property type="entry name" value="PUA_eIF2d-like"/>
    <property type="match status" value="1"/>
</dbReference>
<dbReference type="PROSITE" id="PS50890">
    <property type="entry name" value="PUA"/>
    <property type="match status" value="1"/>
</dbReference>